<dbReference type="GeneID" id="9586006"/>
<evidence type="ECO:0000313" key="7">
    <source>
        <dbReference type="Proteomes" id="UP000007431"/>
    </source>
</evidence>
<dbReference type="InterPro" id="IPR016035">
    <property type="entry name" value="Acyl_Trfase/lysoPLipase"/>
</dbReference>
<dbReference type="PROSITE" id="PS51635">
    <property type="entry name" value="PNPLA"/>
    <property type="match status" value="1"/>
</dbReference>
<protein>
    <recommendedName>
        <fullName evidence="5">PNPLA domain-containing protein</fullName>
    </recommendedName>
</protein>
<dbReference type="VEuPathDB" id="FungiDB:SCHCODRAFT_02616676"/>
<keyword evidence="7" id="KW-1185">Reference proteome</keyword>
<dbReference type="InParanoid" id="D8PXX9"/>
<dbReference type="GO" id="GO:0019369">
    <property type="term" value="P:arachidonate metabolic process"/>
    <property type="evidence" value="ECO:0007669"/>
    <property type="project" value="TreeGrafter"/>
</dbReference>
<dbReference type="Pfam" id="PF01734">
    <property type="entry name" value="Patatin"/>
    <property type="match status" value="1"/>
</dbReference>
<proteinExistence type="predicted"/>
<evidence type="ECO:0000256" key="3">
    <source>
        <dbReference type="ARBA" id="ARBA00023098"/>
    </source>
</evidence>
<dbReference type="STRING" id="578458.D8PXX9"/>
<sequence length="368" mass="40465">MAVRAISQTSSWNSSANPSREAAIQEVHASLTVPGPGVRLLAFDDGGIRGLTMLLLLRKIFVRVQQMACLPTMPLPCEYFDMIAGSGTGGCIALLLGRLQLPIETAIECYAQIVKQVFAQIKGDGSFRPSQLEKVIREISRRYGDGEDTPLLDTQSSACKTFVLTREDAGLGNIALRRLRTYTHRTEPTTQYTLVEAIRATMGNPTFFKPLSVRRGPAAVTFLDAGDPHYNPVFALLEEAEITYPARHVAYLLSLGAGTASTVGENSSRIFSTHPRLPLPTLAAIRHLAQCCDQTAASFERGHGDLGRRYFRLTPNQPLRDGRIPWEGVEDLDAIVTPYVETVQQQVRTLTTLMKNQKALNNARGGRR</sequence>
<dbReference type="HOGENOM" id="CLU_000288_144_2_1"/>
<dbReference type="KEGG" id="scm:SCHCO_02616676"/>
<dbReference type="RefSeq" id="XP_003034657.1">
    <property type="nucleotide sequence ID" value="XM_003034611.1"/>
</dbReference>
<evidence type="ECO:0000256" key="1">
    <source>
        <dbReference type="ARBA" id="ARBA00022801"/>
    </source>
</evidence>
<dbReference type="OrthoDB" id="630895at2759"/>
<evidence type="ECO:0000259" key="5">
    <source>
        <dbReference type="PROSITE" id="PS51635"/>
    </source>
</evidence>
<evidence type="ECO:0000256" key="4">
    <source>
        <dbReference type="PROSITE-ProRule" id="PRU01161"/>
    </source>
</evidence>
<keyword evidence="2" id="KW-0442">Lipid degradation</keyword>
<feature type="domain" description="PNPLA" evidence="5">
    <location>
        <begin position="41"/>
        <end position="237"/>
    </location>
</feature>
<dbReference type="GO" id="GO:0047499">
    <property type="term" value="F:calcium-independent phospholipase A2 activity"/>
    <property type="evidence" value="ECO:0007669"/>
    <property type="project" value="TreeGrafter"/>
</dbReference>
<comment type="caution">
    <text evidence="4">Lacks conserved residue(s) required for the propagation of feature annotation.</text>
</comment>
<dbReference type="PANTHER" id="PTHR24185">
    <property type="entry name" value="CALCIUM-INDEPENDENT PHOSPHOLIPASE A2-GAMMA"/>
    <property type="match status" value="1"/>
</dbReference>
<reference evidence="6 7" key="1">
    <citation type="journal article" date="2010" name="Nat. Biotechnol.">
        <title>Genome sequence of the model mushroom Schizophyllum commune.</title>
        <authorList>
            <person name="Ohm R.A."/>
            <person name="de Jong J.F."/>
            <person name="Lugones L.G."/>
            <person name="Aerts A."/>
            <person name="Kothe E."/>
            <person name="Stajich J.E."/>
            <person name="de Vries R.P."/>
            <person name="Record E."/>
            <person name="Levasseur A."/>
            <person name="Baker S.E."/>
            <person name="Bartholomew K.A."/>
            <person name="Coutinho P.M."/>
            <person name="Erdmann S."/>
            <person name="Fowler T.J."/>
            <person name="Gathman A.C."/>
            <person name="Lombard V."/>
            <person name="Henrissat B."/>
            <person name="Knabe N."/>
            <person name="Kuees U."/>
            <person name="Lilly W.W."/>
            <person name="Lindquist E."/>
            <person name="Lucas S."/>
            <person name="Magnuson J.K."/>
            <person name="Piumi F."/>
            <person name="Raudaskoski M."/>
            <person name="Salamov A."/>
            <person name="Schmutz J."/>
            <person name="Schwarze F.W.M.R."/>
            <person name="vanKuyk P.A."/>
            <person name="Horton J.S."/>
            <person name="Grigoriev I.V."/>
            <person name="Woesten H.A.B."/>
        </authorList>
    </citation>
    <scope>NUCLEOTIDE SEQUENCE [LARGE SCALE GENOMIC DNA]</scope>
    <source>
        <strain evidence="7">H4-8 / FGSC 9210</strain>
    </source>
</reference>
<name>D8PXX9_SCHCM</name>
<keyword evidence="1" id="KW-0378">Hydrolase</keyword>
<dbReference type="PANTHER" id="PTHR24185:SF1">
    <property type="entry name" value="CALCIUM-INDEPENDENT PHOSPHOLIPASE A2-GAMMA"/>
    <property type="match status" value="1"/>
</dbReference>
<dbReference type="GO" id="GO:0016042">
    <property type="term" value="P:lipid catabolic process"/>
    <property type="evidence" value="ECO:0007669"/>
    <property type="project" value="UniProtKB-KW"/>
</dbReference>
<dbReference type="Proteomes" id="UP000007431">
    <property type="component" value="Unassembled WGS sequence"/>
</dbReference>
<organism evidence="7">
    <name type="scientific">Schizophyllum commune (strain H4-8 / FGSC 9210)</name>
    <name type="common">Split gill fungus</name>
    <dbReference type="NCBI Taxonomy" id="578458"/>
    <lineage>
        <taxon>Eukaryota</taxon>
        <taxon>Fungi</taxon>
        <taxon>Dikarya</taxon>
        <taxon>Basidiomycota</taxon>
        <taxon>Agaricomycotina</taxon>
        <taxon>Agaricomycetes</taxon>
        <taxon>Agaricomycetidae</taxon>
        <taxon>Agaricales</taxon>
        <taxon>Schizophyllaceae</taxon>
        <taxon>Schizophyllum</taxon>
    </lineage>
</organism>
<gene>
    <name evidence="6" type="ORF">SCHCODRAFT_107341</name>
</gene>
<dbReference type="eggNOG" id="KOG4231">
    <property type="taxonomic scope" value="Eukaryota"/>
</dbReference>
<dbReference type="Gene3D" id="3.40.1090.10">
    <property type="entry name" value="Cytosolic phospholipase A2 catalytic domain"/>
    <property type="match status" value="1"/>
</dbReference>
<evidence type="ECO:0000313" key="6">
    <source>
        <dbReference type="EMBL" id="EFI99754.1"/>
    </source>
</evidence>
<dbReference type="OMA" id="MTHLNER"/>
<evidence type="ECO:0000256" key="2">
    <source>
        <dbReference type="ARBA" id="ARBA00022963"/>
    </source>
</evidence>
<dbReference type="GO" id="GO:0016020">
    <property type="term" value="C:membrane"/>
    <property type="evidence" value="ECO:0007669"/>
    <property type="project" value="TreeGrafter"/>
</dbReference>
<dbReference type="GO" id="GO:0046486">
    <property type="term" value="P:glycerolipid metabolic process"/>
    <property type="evidence" value="ECO:0007669"/>
    <property type="project" value="UniProtKB-ARBA"/>
</dbReference>
<dbReference type="SUPFAM" id="SSF52151">
    <property type="entry name" value="FabD/lysophospholipase-like"/>
    <property type="match status" value="1"/>
</dbReference>
<dbReference type="AlphaFoldDB" id="D8PXX9"/>
<accession>D8PXX9</accession>
<feature type="non-terminal residue" evidence="6">
    <location>
        <position position="368"/>
    </location>
</feature>
<dbReference type="InterPro" id="IPR002641">
    <property type="entry name" value="PNPLA_dom"/>
</dbReference>
<keyword evidence="3" id="KW-0443">Lipid metabolism</keyword>
<dbReference type="EMBL" id="GL377304">
    <property type="protein sequence ID" value="EFI99754.1"/>
    <property type="molecule type" value="Genomic_DNA"/>
</dbReference>